<keyword evidence="1" id="KW-0227">DNA damage</keyword>
<keyword evidence="4" id="KW-1185">Reference proteome</keyword>
<dbReference type="InterPro" id="IPR036388">
    <property type="entry name" value="WH-like_DNA-bd_sf"/>
</dbReference>
<dbReference type="Gene3D" id="1.10.10.10">
    <property type="entry name" value="Winged helix-like DNA-binding domain superfamily/Winged helix DNA-binding domain"/>
    <property type="match status" value="1"/>
</dbReference>
<dbReference type="PANTHER" id="PTHR42942">
    <property type="entry name" value="6-O-METHYLGUANINE DNA METHYLTRANSFERASE"/>
    <property type="match status" value="1"/>
</dbReference>
<dbReference type="AlphaFoldDB" id="A0A8X8IEC1"/>
<dbReference type="GO" id="GO:0006281">
    <property type="term" value="P:DNA repair"/>
    <property type="evidence" value="ECO:0007669"/>
    <property type="project" value="InterPro"/>
</dbReference>
<keyword evidence="3" id="KW-0489">Methyltransferase</keyword>
<organism evidence="3 4">
    <name type="scientific">Hydrobacter penzbergensis</name>
    <dbReference type="NCBI Taxonomy" id="1235997"/>
    <lineage>
        <taxon>Bacteria</taxon>
        <taxon>Pseudomonadati</taxon>
        <taxon>Bacteroidota</taxon>
        <taxon>Chitinophagia</taxon>
        <taxon>Chitinophagales</taxon>
        <taxon>Chitinophagaceae</taxon>
        <taxon>Hydrobacter</taxon>
    </lineage>
</organism>
<dbReference type="Pfam" id="PF01035">
    <property type="entry name" value="DNA_binding_1"/>
    <property type="match status" value="1"/>
</dbReference>
<accession>A0A8X8IEC1</accession>
<dbReference type="GO" id="GO:0032259">
    <property type="term" value="P:methylation"/>
    <property type="evidence" value="ECO:0007669"/>
    <property type="project" value="UniProtKB-KW"/>
</dbReference>
<evidence type="ECO:0000259" key="2">
    <source>
        <dbReference type="Pfam" id="PF01035"/>
    </source>
</evidence>
<dbReference type="EMBL" id="FNNO01000005">
    <property type="protein sequence ID" value="SDW76436.1"/>
    <property type="molecule type" value="Genomic_DNA"/>
</dbReference>
<dbReference type="GO" id="GO:0008168">
    <property type="term" value="F:methyltransferase activity"/>
    <property type="evidence" value="ECO:0007669"/>
    <property type="project" value="UniProtKB-KW"/>
</dbReference>
<evidence type="ECO:0000313" key="3">
    <source>
        <dbReference type="EMBL" id="SDW76436.1"/>
    </source>
</evidence>
<reference evidence="3 4" key="1">
    <citation type="submission" date="2016-10" db="EMBL/GenBank/DDBJ databases">
        <authorList>
            <person name="Varghese N."/>
            <person name="Submissions S."/>
        </authorList>
    </citation>
    <scope>NUCLEOTIDE SEQUENCE [LARGE SCALE GENOMIC DNA]</scope>
    <source>
        <strain evidence="3 4">DSM 25353</strain>
    </source>
</reference>
<feature type="domain" description="Methylated-DNA-[protein]-cysteine S-methyltransferase DNA binding" evidence="2">
    <location>
        <begin position="23"/>
        <end position="104"/>
    </location>
</feature>
<dbReference type="SUPFAM" id="SSF46767">
    <property type="entry name" value="Methylated DNA-protein cysteine methyltransferase, C-terminal domain"/>
    <property type="match status" value="1"/>
</dbReference>
<dbReference type="InterPro" id="IPR036217">
    <property type="entry name" value="MethylDNA_cys_MeTrfase_DNAb"/>
</dbReference>
<evidence type="ECO:0000313" key="4">
    <source>
        <dbReference type="Proteomes" id="UP000198711"/>
    </source>
</evidence>
<protein>
    <submittedName>
        <fullName evidence="3">Methylated-DNA-protein-cysteine methyltransferase related protein</fullName>
    </submittedName>
</protein>
<dbReference type="RefSeq" id="WP_092723453.1">
    <property type="nucleotide sequence ID" value="NZ_FNNO01000005.1"/>
</dbReference>
<dbReference type="InterPro" id="IPR014048">
    <property type="entry name" value="MethylDNA_cys_MeTrfase_DNA-bd"/>
</dbReference>
<name>A0A8X8IEC1_9BACT</name>
<evidence type="ECO:0000256" key="1">
    <source>
        <dbReference type="ARBA" id="ARBA00022763"/>
    </source>
</evidence>
<keyword evidence="3" id="KW-0808">Transferase</keyword>
<dbReference type="Proteomes" id="UP000198711">
    <property type="component" value="Unassembled WGS sequence"/>
</dbReference>
<gene>
    <name evidence="3" type="ORF">SAMN05444410_105201</name>
</gene>
<dbReference type="CDD" id="cd06445">
    <property type="entry name" value="ATase"/>
    <property type="match status" value="1"/>
</dbReference>
<sequence>MPNKKKSEKLKTVLPSGGEDISFFEQVYDVVRQIPRGRVTSYGAIAAYLGTRMSARMVGWAMSGAGAVKPKVPAHRVVNRNGMLSGKAAFATPTLMEELLAKEKIKVKDDTILDFEKKFWDPAVELAL</sequence>
<dbReference type="PANTHER" id="PTHR42942:SF1">
    <property type="entry name" value="ALKYLTRANSFERASE-LIKE PROTEIN 1"/>
    <property type="match status" value="1"/>
</dbReference>
<comment type="caution">
    <text evidence="3">The sequence shown here is derived from an EMBL/GenBank/DDBJ whole genome shotgun (WGS) entry which is preliminary data.</text>
</comment>
<proteinExistence type="predicted"/>
<dbReference type="InterPro" id="IPR052520">
    <property type="entry name" value="ATL_DNA_repair"/>
</dbReference>